<name>A0A5E4MIG0_9HEMI</name>
<gene>
    <name evidence="1" type="ORF">CINCED_3A004389</name>
</gene>
<dbReference type="EMBL" id="CABPRJ010000952">
    <property type="protein sequence ID" value="VVC31957.1"/>
    <property type="molecule type" value="Genomic_DNA"/>
</dbReference>
<evidence type="ECO:0008006" key="3">
    <source>
        <dbReference type="Google" id="ProtNLM"/>
    </source>
</evidence>
<evidence type="ECO:0000313" key="1">
    <source>
        <dbReference type="EMBL" id="VVC31957.1"/>
    </source>
</evidence>
<proteinExistence type="predicted"/>
<dbReference type="Proteomes" id="UP000325440">
    <property type="component" value="Unassembled WGS sequence"/>
</dbReference>
<sequence length="165" mass="18962">MQRRQRIFRERVIYMELFDHRDLMNRFRPKKRVALSRDRWKLGTPPPSQRNKAILAPCKLYTMPRYLATGSFLLTVADFTGVSESSACRYIDQVCRAISRCFGVLKQRLPVLSKGITANIINTQVIIVACGVIYNICINIHNKIPNGALVDKKKDALIRDHFANL</sequence>
<protein>
    <recommendedName>
        <fullName evidence="3">Harbinger transposase-derived nuclease domain</fullName>
    </recommendedName>
</protein>
<evidence type="ECO:0000313" key="2">
    <source>
        <dbReference type="Proteomes" id="UP000325440"/>
    </source>
</evidence>
<dbReference type="AlphaFoldDB" id="A0A5E4MIG0"/>
<reference evidence="1 2" key="1">
    <citation type="submission" date="2019-08" db="EMBL/GenBank/DDBJ databases">
        <authorList>
            <person name="Alioto T."/>
            <person name="Alioto T."/>
            <person name="Gomez Garrido J."/>
        </authorList>
    </citation>
    <scope>NUCLEOTIDE SEQUENCE [LARGE SCALE GENOMIC DNA]</scope>
</reference>
<keyword evidence="2" id="KW-1185">Reference proteome</keyword>
<accession>A0A5E4MIG0</accession>
<dbReference type="OrthoDB" id="6626691at2759"/>
<organism evidence="1 2">
    <name type="scientific">Cinara cedri</name>
    <dbReference type="NCBI Taxonomy" id="506608"/>
    <lineage>
        <taxon>Eukaryota</taxon>
        <taxon>Metazoa</taxon>
        <taxon>Ecdysozoa</taxon>
        <taxon>Arthropoda</taxon>
        <taxon>Hexapoda</taxon>
        <taxon>Insecta</taxon>
        <taxon>Pterygota</taxon>
        <taxon>Neoptera</taxon>
        <taxon>Paraneoptera</taxon>
        <taxon>Hemiptera</taxon>
        <taxon>Sternorrhyncha</taxon>
        <taxon>Aphidomorpha</taxon>
        <taxon>Aphidoidea</taxon>
        <taxon>Aphididae</taxon>
        <taxon>Lachninae</taxon>
        <taxon>Cinara</taxon>
    </lineage>
</organism>